<proteinExistence type="predicted"/>
<keyword evidence="3" id="KW-1185">Reference proteome</keyword>
<evidence type="ECO:0000313" key="3">
    <source>
        <dbReference type="Proteomes" id="UP000050761"/>
    </source>
</evidence>
<dbReference type="AlphaFoldDB" id="A0A183FGC2"/>
<accession>A0A3P7Y450</accession>
<evidence type="ECO:0000313" key="4">
    <source>
        <dbReference type="WBParaSite" id="HPBE_0000568901-mRNA-1"/>
    </source>
</evidence>
<sequence length="571" mass="61819">MQEVSSEFASKRIKLEDDVVIEDASPSNSDQQQQQQRRYRIEPSPKRHLDAPPPRYPAKYIIRNVDSSSPFAVRRLVKRPAAEDSKPETKEIEQVAAPYGPHASRRYHVPVEVSPTRVQSAMKFWRTPAGKLVKLDPKAPALGARAAFAGVVNAQPKFIRLANGKLARISTKKIPAPRRGSSHESSDSSNGQFSQFARDTGRLDAPSATASVTSSSEPIDVASLIGCGTPTSDETPLFDDSEKQAVVKSEPPEEVEEWEQEEMRLPPPKEREVPEEEAREQAPPRAGQPLVGQGQAQPSLATALNSISSNDSAKTRVGDLDTLVEQPLFTHDAWPVNAAKPERASCKVCREIVPAMKKNMLSLEVRLGCLSETVQNLIIYLNPLDRKAAELAVTAGSVPLSYSNDARSETRTPQATTSSTTLSNPSSIRTYRIMEPRADDNDRGPSLLLPARRMENRTEANAVASNAVSTPSGIHRPNVVRFIRQLPTTPATSEASSAPAPISAPQPARPTTGRIRFVVADRASALKTISCSNAGTSSQASSDKAESLDKVEQTQVSPAGDVKPEAGITSE</sequence>
<dbReference type="WBParaSite" id="HPBE_0000568901-mRNA-1">
    <property type="protein sequence ID" value="HPBE_0000568901-mRNA-1"/>
    <property type="gene ID" value="HPBE_0000568901"/>
</dbReference>
<gene>
    <name evidence="2" type="ORF">HPBE_LOCUS5690</name>
</gene>
<feature type="compositionally biased region" description="Basic and acidic residues" evidence="1">
    <location>
        <begin position="261"/>
        <end position="272"/>
    </location>
</feature>
<feature type="region of interest" description="Disordered" evidence="1">
    <location>
        <begin position="15"/>
        <end position="57"/>
    </location>
</feature>
<evidence type="ECO:0000256" key="1">
    <source>
        <dbReference type="SAM" id="MobiDB-lite"/>
    </source>
</evidence>
<feature type="compositionally biased region" description="Basic and acidic residues" evidence="1">
    <location>
        <begin position="39"/>
        <end position="50"/>
    </location>
</feature>
<feature type="region of interest" description="Disordered" evidence="1">
    <location>
        <begin position="170"/>
        <end position="194"/>
    </location>
</feature>
<feature type="compositionally biased region" description="Low complexity" evidence="1">
    <location>
        <begin position="411"/>
        <end position="424"/>
    </location>
</feature>
<feature type="compositionally biased region" description="Basic and acidic residues" evidence="1">
    <location>
        <begin position="543"/>
        <end position="552"/>
    </location>
</feature>
<protein>
    <submittedName>
        <fullName evidence="4">RING-type domain-containing protein</fullName>
    </submittedName>
</protein>
<feature type="region of interest" description="Disordered" evidence="1">
    <location>
        <begin position="490"/>
        <end position="511"/>
    </location>
</feature>
<dbReference type="Proteomes" id="UP000050761">
    <property type="component" value="Unassembled WGS sequence"/>
</dbReference>
<dbReference type="OrthoDB" id="5876412at2759"/>
<evidence type="ECO:0000313" key="2">
    <source>
        <dbReference type="EMBL" id="VDO65494.1"/>
    </source>
</evidence>
<feature type="region of interest" description="Disordered" evidence="1">
    <location>
        <begin position="401"/>
        <end position="424"/>
    </location>
</feature>
<reference evidence="4" key="2">
    <citation type="submission" date="2019-09" db="UniProtKB">
        <authorList>
            <consortium name="WormBaseParasite"/>
        </authorList>
    </citation>
    <scope>IDENTIFICATION</scope>
</reference>
<dbReference type="EMBL" id="UZAH01025520">
    <property type="protein sequence ID" value="VDO65494.1"/>
    <property type="molecule type" value="Genomic_DNA"/>
</dbReference>
<feature type="region of interest" description="Disordered" evidence="1">
    <location>
        <begin position="528"/>
        <end position="571"/>
    </location>
</feature>
<organism evidence="3 4">
    <name type="scientific">Heligmosomoides polygyrus</name>
    <name type="common">Parasitic roundworm</name>
    <dbReference type="NCBI Taxonomy" id="6339"/>
    <lineage>
        <taxon>Eukaryota</taxon>
        <taxon>Metazoa</taxon>
        <taxon>Ecdysozoa</taxon>
        <taxon>Nematoda</taxon>
        <taxon>Chromadorea</taxon>
        <taxon>Rhabditida</taxon>
        <taxon>Rhabditina</taxon>
        <taxon>Rhabditomorpha</taxon>
        <taxon>Strongyloidea</taxon>
        <taxon>Heligmosomidae</taxon>
        <taxon>Heligmosomoides</taxon>
    </lineage>
</organism>
<feature type="compositionally biased region" description="Polar residues" evidence="1">
    <location>
        <begin position="528"/>
        <end position="542"/>
    </location>
</feature>
<feature type="compositionally biased region" description="Low complexity" evidence="1">
    <location>
        <begin position="490"/>
        <end position="501"/>
    </location>
</feature>
<reference evidence="2 3" key="1">
    <citation type="submission" date="2018-11" db="EMBL/GenBank/DDBJ databases">
        <authorList>
            <consortium name="Pathogen Informatics"/>
        </authorList>
    </citation>
    <scope>NUCLEOTIDE SEQUENCE [LARGE SCALE GENOMIC DNA]</scope>
</reference>
<accession>A0A183FGC2</accession>
<feature type="region of interest" description="Disordered" evidence="1">
    <location>
        <begin position="221"/>
        <end position="298"/>
    </location>
</feature>
<name>A0A183FGC2_HELPZ</name>